<sequence length="143" mass="16760">MFPRLPPVVLAAIAGAAVYGFKHVLDRLEPKAIGPPGSFEQAEKIYKFRQNVKRAKVATAVSGLVYAAYWVYDSRQHRSTPAVLTKDDKDAVEFYKDQYSERDRRYKMERERLRQSEREHELKSKRQLEKELESMQKIIDNKK</sequence>
<dbReference type="AlphaFoldDB" id="A0A1X0RA55"/>
<dbReference type="Proteomes" id="UP000242414">
    <property type="component" value="Unassembled WGS sequence"/>
</dbReference>
<organism evidence="1">
    <name type="scientific">Rhizopus microsporus var. microsporus</name>
    <dbReference type="NCBI Taxonomy" id="86635"/>
    <lineage>
        <taxon>Eukaryota</taxon>
        <taxon>Fungi</taxon>
        <taxon>Fungi incertae sedis</taxon>
        <taxon>Mucoromycota</taxon>
        <taxon>Mucoromycotina</taxon>
        <taxon>Mucoromycetes</taxon>
        <taxon>Mucorales</taxon>
        <taxon>Mucorineae</taxon>
        <taxon>Rhizopodaceae</taxon>
        <taxon>Rhizopus</taxon>
    </lineage>
</organism>
<protein>
    <submittedName>
        <fullName evidence="1">Uncharacterized protein</fullName>
    </submittedName>
</protein>
<name>A0A1X0RA55_RHIZD</name>
<dbReference type="EMBL" id="KV921882">
    <property type="protein sequence ID" value="ORE08876.1"/>
    <property type="molecule type" value="Genomic_DNA"/>
</dbReference>
<dbReference type="OrthoDB" id="2280248at2759"/>
<dbReference type="VEuPathDB" id="FungiDB:BCV72DRAFT_322053"/>
<accession>A0A1X0RA55</accession>
<evidence type="ECO:0000313" key="1">
    <source>
        <dbReference type="EMBL" id="ORE08876.1"/>
    </source>
</evidence>
<proteinExistence type="predicted"/>
<reference evidence="1" key="1">
    <citation type="journal article" date="2016" name="Proc. Natl. Acad. Sci. U.S.A.">
        <title>Lipid metabolic changes in an early divergent fungus govern the establishment of a mutualistic symbiosis with endobacteria.</title>
        <authorList>
            <person name="Lastovetsky O.A."/>
            <person name="Gaspar M.L."/>
            <person name="Mondo S.J."/>
            <person name="LaButti K.M."/>
            <person name="Sandor L."/>
            <person name="Grigoriev I.V."/>
            <person name="Henry S.A."/>
            <person name="Pawlowska T.E."/>
        </authorList>
    </citation>
    <scope>NUCLEOTIDE SEQUENCE [LARGE SCALE GENOMIC DNA]</scope>
    <source>
        <strain evidence="1">ATCC 52814</strain>
    </source>
</reference>
<gene>
    <name evidence="1" type="ORF">BCV72DRAFT_322053</name>
</gene>